<dbReference type="Gene3D" id="6.10.250.2080">
    <property type="match status" value="1"/>
</dbReference>
<proteinExistence type="inferred from homology"/>
<dbReference type="STRING" id="1231623.Tasa_059_011"/>
<protein>
    <submittedName>
        <fullName evidence="3">Flagellar biosynthetic protein FlhB</fullName>
    </submittedName>
</protein>
<dbReference type="OrthoDB" id="9807950at2"/>
<evidence type="ECO:0000256" key="1">
    <source>
        <dbReference type="ARBA" id="ARBA00010690"/>
    </source>
</evidence>
<dbReference type="EMBL" id="BALE01000059">
    <property type="protein sequence ID" value="GAN55795.1"/>
    <property type="molecule type" value="Genomic_DNA"/>
</dbReference>
<dbReference type="GO" id="GO:0005886">
    <property type="term" value="C:plasma membrane"/>
    <property type="evidence" value="ECO:0007669"/>
    <property type="project" value="TreeGrafter"/>
</dbReference>
<dbReference type="PRINTS" id="PR00950">
    <property type="entry name" value="TYPE3IMSPROT"/>
</dbReference>
<organism evidence="3 4">
    <name type="scientific">Tanticharoenia sakaeratensis NBRC 103193</name>
    <dbReference type="NCBI Taxonomy" id="1231623"/>
    <lineage>
        <taxon>Bacteria</taxon>
        <taxon>Pseudomonadati</taxon>
        <taxon>Pseudomonadota</taxon>
        <taxon>Alphaproteobacteria</taxon>
        <taxon>Acetobacterales</taxon>
        <taxon>Acetobacteraceae</taxon>
        <taxon>Tanticharoenia</taxon>
    </lineage>
</organism>
<dbReference type="SUPFAM" id="SSF160544">
    <property type="entry name" value="EscU C-terminal domain-like"/>
    <property type="match status" value="1"/>
</dbReference>
<dbReference type="GO" id="GO:0009306">
    <property type="term" value="P:protein secretion"/>
    <property type="evidence" value="ECO:0007669"/>
    <property type="project" value="InterPro"/>
</dbReference>
<name>A0A0D6MQX7_9PROT</name>
<keyword evidence="4" id="KW-1185">Reference proteome</keyword>
<comment type="similarity">
    <text evidence="1">Belongs to the type III secretion exporter family.</text>
</comment>
<evidence type="ECO:0000313" key="4">
    <source>
        <dbReference type="Proteomes" id="UP000032679"/>
    </source>
</evidence>
<dbReference type="RefSeq" id="WP_048851272.1">
    <property type="nucleotide sequence ID" value="NZ_BALE01000059.1"/>
</dbReference>
<sequence length="357" mass="38135">MADAEDRTEAPSARRLEQAREDGNIALSREVQVFAGLAIGALALLMCVHQADALCAVLRGVLDHAGDISGVPGGTFGILGSVAWAGALAVLPVCGLAAVGAVATGVLQTGFLLRPQALLPDFSRVDPISGLSRILSGTTAVEALKAVAKCACFGVVLWWQASSLLHDQARAMGDDAGSLLREIVRILPGTIGALLLVQLAIAGFDVLWQRMHRLSGLRMSRQEMRDEYRQTEGDPHVKGKLKMLRARAAKRRMMDAVKTATVIVTNPTHYAVALSYERGVSGAPRIVAKGVDEVAARIRELAQDHRVPIVSNPPLARALYPLPLETEVPAEHFKVVAGIIAYIWRLRSPPRRGAPVG</sequence>
<dbReference type="PANTHER" id="PTHR30531:SF12">
    <property type="entry name" value="FLAGELLAR BIOSYNTHETIC PROTEIN FLHB"/>
    <property type="match status" value="1"/>
</dbReference>
<gene>
    <name evidence="3" type="ORF">Tasa_059_011</name>
</gene>
<keyword evidence="3" id="KW-0966">Cell projection</keyword>
<keyword evidence="3" id="KW-0969">Cilium</keyword>
<evidence type="ECO:0000313" key="3">
    <source>
        <dbReference type="EMBL" id="GAN55795.1"/>
    </source>
</evidence>
<dbReference type="Gene3D" id="3.40.1690.10">
    <property type="entry name" value="secretion proteins EscU"/>
    <property type="match status" value="1"/>
</dbReference>
<keyword evidence="3" id="KW-0282">Flagellum</keyword>
<dbReference type="InterPro" id="IPR006135">
    <property type="entry name" value="T3SS_substrate_exporter"/>
</dbReference>
<dbReference type="PANTHER" id="PTHR30531">
    <property type="entry name" value="FLAGELLAR BIOSYNTHETIC PROTEIN FLHB"/>
    <property type="match status" value="1"/>
</dbReference>
<dbReference type="Pfam" id="PF01312">
    <property type="entry name" value="Bac_export_2"/>
    <property type="match status" value="1"/>
</dbReference>
<dbReference type="Proteomes" id="UP000032679">
    <property type="component" value="Unassembled WGS sequence"/>
</dbReference>
<feature type="transmembrane region" description="Helical" evidence="2">
    <location>
        <begin position="82"/>
        <end position="107"/>
    </location>
</feature>
<keyword evidence="2" id="KW-1133">Transmembrane helix</keyword>
<evidence type="ECO:0000256" key="2">
    <source>
        <dbReference type="SAM" id="Phobius"/>
    </source>
</evidence>
<feature type="transmembrane region" description="Helical" evidence="2">
    <location>
        <begin position="33"/>
        <end position="62"/>
    </location>
</feature>
<comment type="caution">
    <text evidence="3">The sequence shown here is derived from an EMBL/GenBank/DDBJ whole genome shotgun (WGS) entry which is preliminary data.</text>
</comment>
<accession>A0A0D6MQX7</accession>
<reference evidence="3 4" key="1">
    <citation type="submission" date="2012-10" db="EMBL/GenBank/DDBJ databases">
        <title>Genome sequencing of Tanticharoenia sakaeratensis NBRC 103193.</title>
        <authorList>
            <person name="Azuma Y."/>
            <person name="Hadano H."/>
            <person name="Hirakawa H."/>
            <person name="Matsushita K."/>
        </authorList>
    </citation>
    <scope>NUCLEOTIDE SEQUENCE [LARGE SCALE GENOMIC DNA]</scope>
    <source>
        <strain evidence="3 4">NBRC 103193</strain>
    </source>
</reference>
<keyword evidence="2" id="KW-0472">Membrane</keyword>
<feature type="transmembrane region" description="Helical" evidence="2">
    <location>
        <begin position="186"/>
        <end position="208"/>
    </location>
</feature>
<dbReference type="AlphaFoldDB" id="A0A0D6MQX7"/>
<keyword evidence="2" id="KW-0812">Transmembrane</keyword>
<dbReference type="InterPro" id="IPR029025">
    <property type="entry name" value="T3SS_substrate_exporter_C"/>
</dbReference>